<dbReference type="Proteomes" id="UP000019678">
    <property type="component" value="Unassembled WGS sequence"/>
</dbReference>
<dbReference type="STRING" id="1192034.CAP_5040"/>
<dbReference type="CDD" id="cd06261">
    <property type="entry name" value="TM_PBP2"/>
    <property type="match status" value="1"/>
</dbReference>
<dbReference type="Gene3D" id="3.40.190.10">
    <property type="entry name" value="Periplasmic binding protein-like II"/>
    <property type="match status" value="1"/>
</dbReference>
<dbReference type="eggNOG" id="COG1174">
    <property type="taxonomic scope" value="Bacteria"/>
</dbReference>
<dbReference type="OrthoDB" id="9781705at2"/>
<evidence type="ECO:0000313" key="10">
    <source>
        <dbReference type="EMBL" id="EYF03939.1"/>
    </source>
</evidence>
<evidence type="ECO:0000313" key="11">
    <source>
        <dbReference type="Proteomes" id="UP000019678"/>
    </source>
</evidence>
<name>A0A017T3W5_9BACT</name>
<dbReference type="PANTHER" id="PTHR30177:SF4">
    <property type="entry name" value="OSMOPROTECTANT IMPORT PERMEASE PROTEIN OSMW"/>
    <property type="match status" value="1"/>
</dbReference>
<dbReference type="Pfam" id="PF04069">
    <property type="entry name" value="OpuAC"/>
    <property type="match status" value="1"/>
</dbReference>
<feature type="transmembrane region" description="Helical" evidence="8">
    <location>
        <begin position="176"/>
        <end position="197"/>
    </location>
</feature>
<feature type="transmembrane region" description="Helical" evidence="8">
    <location>
        <begin position="12"/>
        <end position="35"/>
    </location>
</feature>
<evidence type="ECO:0000259" key="9">
    <source>
        <dbReference type="PROSITE" id="PS50928"/>
    </source>
</evidence>
<dbReference type="InterPro" id="IPR035906">
    <property type="entry name" value="MetI-like_sf"/>
</dbReference>
<dbReference type="EMBL" id="ASRX01000040">
    <property type="protein sequence ID" value="EYF03939.1"/>
    <property type="molecule type" value="Genomic_DNA"/>
</dbReference>
<keyword evidence="11" id="KW-1185">Reference proteome</keyword>
<dbReference type="GO" id="GO:0031460">
    <property type="term" value="P:glycine betaine transport"/>
    <property type="evidence" value="ECO:0007669"/>
    <property type="project" value="UniProtKB-ARBA"/>
</dbReference>
<comment type="similarity">
    <text evidence="6">In the C-terminal section; belongs to the OsmX family.</text>
</comment>
<keyword evidence="2 8" id="KW-0813">Transport</keyword>
<evidence type="ECO:0000256" key="6">
    <source>
        <dbReference type="ARBA" id="ARBA00035642"/>
    </source>
</evidence>
<keyword evidence="4 8" id="KW-1133">Transmembrane helix</keyword>
<feature type="transmembrane region" description="Helical" evidence="8">
    <location>
        <begin position="209"/>
        <end position="232"/>
    </location>
</feature>
<sequence>MKEQLALLPGYLVAHLQLTLVALTLGVGLSVPLGIALSRSRRLEAPVLAVASIIQTIPSLALLAFMVPALAALGLKSIGFAPAIVGLFLYSVLPILRNTVAGLAAVDPALREAARGVGMTPGEQLRRVELPLAMPVIVAGIRTSAVWTVGTATLSTPVGAPSLGNYIFSGLQTRNYTAVLVGCIAAAALALLLDTLVRALEAGIRRRSRALVGTSLAALGALGVIAAGSFVASAAAARSEGDRISIGAKTFTEQYILSRILAGAIARETGLPTEAVDSLGSTVAFDALRNGQIDGYVEYTGTLWTTIMKRSEIPGDRAALLREVDDYLRAEHGIVVAAALGFENTYTIAVRRADATRLALRTVGDLAPHLGAMSLGGDYEIFQRPEWRSLQRAYGLAPREQRSMDPSLMYEAIRARQVDAITAFSTDGRLVSYDLQALDDDRHAIPPYDAIVLVSARTAREHGDVVTALRGLAGSIDADRMRRMNAAVDEQGDTPATVAERFLRERLP</sequence>
<accession>A0A017T3W5</accession>
<proteinExistence type="inferred from homology"/>
<keyword evidence="5 8" id="KW-0472">Membrane</keyword>
<evidence type="ECO:0000256" key="8">
    <source>
        <dbReference type="RuleBase" id="RU363032"/>
    </source>
</evidence>
<evidence type="ECO:0000256" key="4">
    <source>
        <dbReference type="ARBA" id="ARBA00022989"/>
    </source>
</evidence>
<comment type="caution">
    <text evidence="10">The sequence shown here is derived from an EMBL/GenBank/DDBJ whole genome shotgun (WGS) entry which is preliminary data.</text>
</comment>
<comment type="subcellular location">
    <subcellularLocation>
        <location evidence="1 8">Cell membrane</location>
        <topology evidence="1 8">Multi-pass membrane protein</topology>
    </subcellularLocation>
</comment>
<evidence type="ECO:0000256" key="2">
    <source>
        <dbReference type="ARBA" id="ARBA00022448"/>
    </source>
</evidence>
<dbReference type="Gene3D" id="3.40.190.120">
    <property type="entry name" value="Osmoprotection protein (prox), domain 2"/>
    <property type="match status" value="1"/>
</dbReference>
<comment type="similarity">
    <text evidence="7">In the N-terminal section; belongs to the binding-protein-dependent transport system permease family.</text>
</comment>
<gene>
    <name evidence="10" type="ORF">CAP_5040</name>
</gene>
<evidence type="ECO:0000256" key="1">
    <source>
        <dbReference type="ARBA" id="ARBA00004651"/>
    </source>
</evidence>
<dbReference type="Gene3D" id="1.10.3720.10">
    <property type="entry name" value="MetI-like"/>
    <property type="match status" value="1"/>
</dbReference>
<dbReference type="InterPro" id="IPR000515">
    <property type="entry name" value="MetI-like"/>
</dbReference>
<comment type="similarity">
    <text evidence="8">Belongs to the binding-protein-dependent transport system permease family.</text>
</comment>
<dbReference type="GO" id="GO:0043190">
    <property type="term" value="C:ATP-binding cassette (ABC) transporter complex"/>
    <property type="evidence" value="ECO:0007669"/>
    <property type="project" value="InterPro"/>
</dbReference>
<organism evidence="10 11">
    <name type="scientific">Chondromyces apiculatus DSM 436</name>
    <dbReference type="NCBI Taxonomy" id="1192034"/>
    <lineage>
        <taxon>Bacteria</taxon>
        <taxon>Pseudomonadati</taxon>
        <taxon>Myxococcota</taxon>
        <taxon>Polyangia</taxon>
        <taxon>Polyangiales</taxon>
        <taxon>Polyangiaceae</taxon>
        <taxon>Chondromyces</taxon>
    </lineage>
</organism>
<dbReference type="SUPFAM" id="SSF53850">
    <property type="entry name" value="Periplasmic binding protein-like II"/>
    <property type="match status" value="1"/>
</dbReference>
<evidence type="ECO:0000256" key="3">
    <source>
        <dbReference type="ARBA" id="ARBA00022692"/>
    </source>
</evidence>
<dbReference type="SUPFAM" id="SSF161098">
    <property type="entry name" value="MetI-like"/>
    <property type="match status" value="1"/>
</dbReference>
<feature type="domain" description="ABC transmembrane type-1" evidence="9">
    <location>
        <begin position="12"/>
        <end position="202"/>
    </location>
</feature>
<dbReference type="RefSeq" id="WP_044245033.1">
    <property type="nucleotide sequence ID" value="NZ_ASRX01000040.1"/>
</dbReference>
<evidence type="ECO:0000256" key="5">
    <source>
        <dbReference type="ARBA" id="ARBA00023136"/>
    </source>
</evidence>
<dbReference type="PROSITE" id="PS50928">
    <property type="entry name" value="ABC_TM1"/>
    <property type="match status" value="1"/>
</dbReference>
<dbReference type="GO" id="GO:0022857">
    <property type="term" value="F:transmembrane transporter activity"/>
    <property type="evidence" value="ECO:0007669"/>
    <property type="project" value="InterPro"/>
</dbReference>
<dbReference type="InterPro" id="IPR051204">
    <property type="entry name" value="ABC_transp_perm/SBD"/>
</dbReference>
<protein>
    <submittedName>
        <fullName evidence="10">L-proline glycine betaine binding ABC transporter protein ProX</fullName>
    </submittedName>
</protein>
<feature type="transmembrane region" description="Helical" evidence="8">
    <location>
        <begin position="77"/>
        <end position="96"/>
    </location>
</feature>
<dbReference type="Pfam" id="PF00528">
    <property type="entry name" value="BPD_transp_1"/>
    <property type="match status" value="1"/>
</dbReference>
<dbReference type="InterPro" id="IPR007210">
    <property type="entry name" value="ABC_Gly_betaine_transp_sub-bd"/>
</dbReference>
<dbReference type="PANTHER" id="PTHR30177">
    <property type="entry name" value="GLYCINE BETAINE/L-PROLINE TRANSPORT SYSTEM PERMEASE PROTEIN PROW"/>
    <property type="match status" value="1"/>
</dbReference>
<keyword evidence="3 8" id="KW-0812">Transmembrane</keyword>
<feature type="transmembrane region" description="Helical" evidence="8">
    <location>
        <begin position="47"/>
        <end position="71"/>
    </location>
</feature>
<dbReference type="FunFam" id="1.10.3720.10:FF:000001">
    <property type="entry name" value="Glycine betaine ABC transporter, permease"/>
    <property type="match status" value="1"/>
</dbReference>
<dbReference type="eggNOG" id="COG1732">
    <property type="taxonomic scope" value="Bacteria"/>
</dbReference>
<reference evidence="10 11" key="1">
    <citation type="submission" date="2013-05" db="EMBL/GenBank/DDBJ databases">
        <title>Genome assembly of Chondromyces apiculatus DSM 436.</title>
        <authorList>
            <person name="Sharma G."/>
            <person name="Khatri I."/>
            <person name="Kaur C."/>
            <person name="Mayilraj S."/>
            <person name="Subramanian S."/>
        </authorList>
    </citation>
    <scope>NUCLEOTIDE SEQUENCE [LARGE SCALE GENOMIC DNA]</scope>
    <source>
        <strain evidence="10 11">DSM 436</strain>
    </source>
</reference>
<evidence type="ECO:0000256" key="7">
    <source>
        <dbReference type="ARBA" id="ARBA00035652"/>
    </source>
</evidence>
<dbReference type="AlphaFoldDB" id="A0A017T3W5"/>